<accession>A0AA86QEP4</accession>
<reference evidence="3" key="1">
    <citation type="submission" date="2023-06" db="EMBL/GenBank/DDBJ databases">
        <authorList>
            <person name="Kurt Z."/>
        </authorList>
    </citation>
    <scope>NUCLEOTIDE SEQUENCE</scope>
</reference>
<evidence type="ECO:0000256" key="2">
    <source>
        <dbReference type="SAM" id="MobiDB-lite"/>
    </source>
</evidence>
<dbReference type="Proteomes" id="UP001642409">
    <property type="component" value="Unassembled WGS sequence"/>
</dbReference>
<dbReference type="AlphaFoldDB" id="A0AA86QEP4"/>
<dbReference type="SUPFAM" id="SSF52540">
    <property type="entry name" value="P-loop containing nucleoside triphosphate hydrolases"/>
    <property type="match status" value="1"/>
</dbReference>
<keyword evidence="5" id="KW-1185">Reference proteome</keyword>
<protein>
    <recommendedName>
        <fullName evidence="6">Kinesin motor domain-containing protein</fullName>
    </recommendedName>
</protein>
<dbReference type="InterPro" id="IPR027417">
    <property type="entry name" value="P-loop_NTPase"/>
</dbReference>
<keyword evidence="1" id="KW-0175">Coiled coil</keyword>
<dbReference type="EMBL" id="CATOUU010000825">
    <property type="protein sequence ID" value="CAI9951649.1"/>
    <property type="molecule type" value="Genomic_DNA"/>
</dbReference>
<comment type="caution">
    <text evidence="3">The sequence shown here is derived from an EMBL/GenBank/DDBJ whole genome shotgun (WGS) entry which is preliminary data.</text>
</comment>
<evidence type="ECO:0000313" key="4">
    <source>
        <dbReference type="EMBL" id="CAL6007106.1"/>
    </source>
</evidence>
<evidence type="ECO:0008006" key="6">
    <source>
        <dbReference type="Google" id="ProtNLM"/>
    </source>
</evidence>
<sequence>MSISSTCYMINETKFPTGVPEIAQPQLISILAQSLTNLALKGQSSTLTVLGPHLSGKTQLLYGKTMLLEQIMTLLCSKSNQYQLALSVFELQNQTIIDHFAQEDNFQSHYKQPSVLSVRVNSKRDFRTLLQHARSVSQNFDENTSNAIPSGSHMFSRILVYNLQTKVLSTVVLCDIIGDVQFLFENTPVMQFLLPSLKISQCFYVGTFHQQTSQREFKEFEKFLHQQQEQVSKQVTIKLELKDLITISCDDVFRDSTPPDVYDSQVQSTTQSFDMSSTQPVVDLGAAHGMNVISSSPLKQDLSKRSPLDEVTDLYDSVNSKNSKHAQDSQVQSNMYESLEVSQKLNQQPSPKPINSSPQANLPDVKQIDFKSQISDLELASQVFEHQPVSSNTVKYRDINISNVQSTISQKKSVQSTPRQISPQQRVQISPYVHPKQNGQASVSDQIQDATRTLKQTETIRNQLETKLRLVESQAAELVLKCDLHRLNNQKRISLAEKLRSADPEQVIQEEEKQLSRLNDQLITQISDNLSVLQDKASQFICSSTNPLQQNQIKSLMAQAQKAVDVRIAKEREAFNLQKMEREFLFKQEQIKRFEMKVNAKSSEFSQKQAEMKQLKQQLQDIQLMNQQLATQMKEREQQLKQQRRVLDGVQNDLCAFQAARTLLGNQPNTTQLVNHALKTINIVDEQAKQRILSPDEIKLKNAMKNVAELGSDQVETKYSFGVAQEKLIELEKQIELKLVQMMK</sequence>
<gene>
    <name evidence="4" type="ORF">HINF_LOCUS20476</name>
    <name evidence="3" type="ORF">HINF_LOCUS39294</name>
</gene>
<evidence type="ECO:0000313" key="3">
    <source>
        <dbReference type="EMBL" id="CAI9951649.1"/>
    </source>
</evidence>
<organism evidence="3">
    <name type="scientific">Hexamita inflata</name>
    <dbReference type="NCBI Taxonomy" id="28002"/>
    <lineage>
        <taxon>Eukaryota</taxon>
        <taxon>Metamonada</taxon>
        <taxon>Diplomonadida</taxon>
        <taxon>Hexamitidae</taxon>
        <taxon>Hexamitinae</taxon>
        <taxon>Hexamita</taxon>
    </lineage>
</organism>
<proteinExistence type="predicted"/>
<name>A0AA86QEP4_9EUKA</name>
<evidence type="ECO:0000256" key="1">
    <source>
        <dbReference type="SAM" id="Coils"/>
    </source>
</evidence>
<dbReference type="EMBL" id="CAXDID020000055">
    <property type="protein sequence ID" value="CAL6007106.1"/>
    <property type="molecule type" value="Genomic_DNA"/>
</dbReference>
<feature type="coiled-coil region" evidence="1">
    <location>
        <begin position="577"/>
        <end position="653"/>
    </location>
</feature>
<feature type="region of interest" description="Disordered" evidence="2">
    <location>
        <begin position="317"/>
        <end position="362"/>
    </location>
</feature>
<feature type="coiled-coil region" evidence="1">
    <location>
        <begin position="447"/>
        <end position="481"/>
    </location>
</feature>
<evidence type="ECO:0000313" key="5">
    <source>
        <dbReference type="Proteomes" id="UP001642409"/>
    </source>
</evidence>
<reference evidence="4 5" key="2">
    <citation type="submission" date="2024-07" db="EMBL/GenBank/DDBJ databases">
        <authorList>
            <person name="Akdeniz Z."/>
        </authorList>
    </citation>
    <scope>NUCLEOTIDE SEQUENCE [LARGE SCALE GENOMIC DNA]</scope>
</reference>
<feature type="compositionally biased region" description="Polar residues" evidence="2">
    <location>
        <begin position="328"/>
        <end position="360"/>
    </location>
</feature>